<keyword evidence="2" id="KW-0378">Hydrolase</keyword>
<dbReference type="GO" id="GO:0016787">
    <property type="term" value="F:hydrolase activity"/>
    <property type="evidence" value="ECO:0007669"/>
    <property type="project" value="UniProtKB-KW"/>
</dbReference>
<keyword evidence="2" id="KW-0315">Glutamine amidotransferase</keyword>
<protein>
    <submittedName>
        <fullName evidence="2">Glutamine amidotransferase</fullName>
        <ecNumber evidence="2">3.5.1.118</ecNumber>
    </submittedName>
</protein>
<dbReference type="EMBL" id="JACHEX010000005">
    <property type="protein sequence ID" value="MBB6063287.1"/>
    <property type="molecule type" value="Genomic_DNA"/>
</dbReference>
<feature type="domain" description="Glutamine amidotransferase type-2" evidence="1">
    <location>
        <begin position="2"/>
        <end position="215"/>
    </location>
</feature>
<gene>
    <name evidence="2" type="ORF">HNP65_001751</name>
</gene>
<dbReference type="PANTHER" id="PTHR42824">
    <property type="entry name" value="GLUTAMINE AMIDOTRANSFERASE"/>
    <property type="match status" value="1"/>
</dbReference>
<sequence length="215" mass="25254">MCRMIGFSFENDKQINYLFKALQNMAKNGLKSPHSHGFGIYALTESNEVLYHKFEEPIYEKDISFPNLKIGIIHARKASPNYPIGFLQIHPFVDENGTAFCHNGTVHSLKRNNIFESDSYEYFLIVKDFKDLHDFSQRLKKFIKENEFTGVNFLMIKNNKLYAFCYFNSDPDYYTMWYSKNIISSEKLGLDFKMIKKGELLIFENGKLIFKDVII</sequence>
<dbReference type="AlphaFoldDB" id="A0A841GLL3"/>
<comment type="caution">
    <text evidence="2">The sequence shown here is derived from an EMBL/GenBank/DDBJ whole genome shotgun (WGS) entry which is preliminary data.</text>
</comment>
<dbReference type="RefSeq" id="WP_184619872.1">
    <property type="nucleotide sequence ID" value="NZ_JACHEX010000005.1"/>
</dbReference>
<proteinExistence type="predicted"/>
<keyword evidence="2" id="KW-0808">Transferase</keyword>
<dbReference type="InterPro" id="IPR017932">
    <property type="entry name" value="GATase_2_dom"/>
</dbReference>
<evidence type="ECO:0000313" key="2">
    <source>
        <dbReference type="EMBL" id="MBB6063287.1"/>
    </source>
</evidence>
<dbReference type="InterPro" id="IPR029055">
    <property type="entry name" value="Ntn_hydrolases_N"/>
</dbReference>
<evidence type="ECO:0000313" key="3">
    <source>
        <dbReference type="Proteomes" id="UP000555828"/>
    </source>
</evidence>
<dbReference type="EC" id="3.5.1.118" evidence="2"/>
<dbReference type="Gene3D" id="3.60.20.10">
    <property type="entry name" value="Glutamine Phosphoribosylpyrophosphate, subunit 1, domain 1"/>
    <property type="match status" value="1"/>
</dbReference>
<dbReference type="PANTHER" id="PTHR42824:SF1">
    <property type="entry name" value="GLUTAMINE AMIDOTRANSFERASE YAFJ-RELATED"/>
    <property type="match status" value="1"/>
</dbReference>
<accession>A0A841GLL3</accession>
<dbReference type="GO" id="GO:0016740">
    <property type="term" value="F:transferase activity"/>
    <property type="evidence" value="ECO:0007669"/>
    <property type="project" value="UniProtKB-KW"/>
</dbReference>
<name>A0A841GLL3_9BACT</name>
<dbReference type="SUPFAM" id="SSF56235">
    <property type="entry name" value="N-terminal nucleophile aminohydrolases (Ntn hydrolases)"/>
    <property type="match status" value="1"/>
</dbReference>
<organism evidence="2 3">
    <name type="scientific">Thermosipho japonicus</name>
    <dbReference type="NCBI Taxonomy" id="90323"/>
    <lineage>
        <taxon>Bacteria</taxon>
        <taxon>Thermotogati</taxon>
        <taxon>Thermotogota</taxon>
        <taxon>Thermotogae</taxon>
        <taxon>Thermotogales</taxon>
        <taxon>Fervidobacteriaceae</taxon>
        <taxon>Thermosipho</taxon>
    </lineage>
</organism>
<reference evidence="2 3" key="1">
    <citation type="submission" date="2020-08" db="EMBL/GenBank/DDBJ databases">
        <title>Genomic Encyclopedia of Type Strains, Phase IV (KMG-IV): sequencing the most valuable type-strain genomes for metagenomic binning, comparative biology and taxonomic classification.</title>
        <authorList>
            <person name="Goeker M."/>
        </authorList>
    </citation>
    <scope>NUCLEOTIDE SEQUENCE [LARGE SCALE GENOMIC DNA]</scope>
    <source>
        <strain evidence="2 3">DSM 13481</strain>
    </source>
</reference>
<keyword evidence="3" id="KW-1185">Reference proteome</keyword>
<evidence type="ECO:0000259" key="1">
    <source>
        <dbReference type="PROSITE" id="PS51278"/>
    </source>
</evidence>
<dbReference type="Proteomes" id="UP000555828">
    <property type="component" value="Unassembled WGS sequence"/>
</dbReference>
<dbReference type="PROSITE" id="PS51278">
    <property type="entry name" value="GATASE_TYPE_2"/>
    <property type="match status" value="1"/>
</dbReference>